<comment type="caution">
    <text evidence="6">The sequence shown here is derived from an EMBL/GenBank/DDBJ whole genome shotgun (WGS) entry which is preliminary data.</text>
</comment>
<feature type="domain" description="ABC transporter" evidence="5">
    <location>
        <begin position="4"/>
        <end position="229"/>
    </location>
</feature>
<dbReference type="PANTHER" id="PTHR42711:SF5">
    <property type="entry name" value="ABC TRANSPORTER ATP-BINDING PROTEIN NATA"/>
    <property type="match status" value="1"/>
</dbReference>
<gene>
    <name evidence="6" type="ORF">EV212_10365</name>
</gene>
<dbReference type="PROSITE" id="PS00211">
    <property type="entry name" value="ABC_TRANSPORTER_1"/>
    <property type="match status" value="1"/>
</dbReference>
<proteinExistence type="inferred from homology"/>
<dbReference type="PROSITE" id="PS50893">
    <property type="entry name" value="ABC_TRANSPORTER_2"/>
    <property type="match status" value="1"/>
</dbReference>
<dbReference type="GO" id="GO:0016887">
    <property type="term" value="F:ATP hydrolysis activity"/>
    <property type="evidence" value="ECO:0007669"/>
    <property type="project" value="InterPro"/>
</dbReference>
<evidence type="ECO:0000313" key="6">
    <source>
        <dbReference type="EMBL" id="TCO85344.1"/>
    </source>
</evidence>
<keyword evidence="7" id="KW-1185">Reference proteome</keyword>
<dbReference type="Proteomes" id="UP000295711">
    <property type="component" value="Unassembled WGS sequence"/>
</dbReference>
<keyword evidence="2" id="KW-0813">Transport</keyword>
<dbReference type="InterPro" id="IPR050763">
    <property type="entry name" value="ABC_transporter_ATP-binding"/>
</dbReference>
<dbReference type="GO" id="GO:0005524">
    <property type="term" value="F:ATP binding"/>
    <property type="evidence" value="ECO:0007669"/>
    <property type="project" value="UniProtKB-KW"/>
</dbReference>
<protein>
    <submittedName>
        <fullName evidence="6">ABC-2 type transport system ATP-binding protein</fullName>
    </submittedName>
</protein>
<dbReference type="Gene3D" id="3.40.50.300">
    <property type="entry name" value="P-loop containing nucleotide triphosphate hydrolases"/>
    <property type="match status" value="1"/>
</dbReference>
<accession>A0A4R2LEH6</accession>
<dbReference type="OrthoDB" id="9804819at2"/>
<dbReference type="CDD" id="cd03230">
    <property type="entry name" value="ABC_DR_subfamily_A"/>
    <property type="match status" value="1"/>
</dbReference>
<dbReference type="InterPro" id="IPR027417">
    <property type="entry name" value="P-loop_NTPase"/>
</dbReference>
<dbReference type="SUPFAM" id="SSF52540">
    <property type="entry name" value="P-loop containing nucleoside triphosphate hydrolases"/>
    <property type="match status" value="1"/>
</dbReference>
<dbReference type="RefSeq" id="WP_132089501.1">
    <property type="nucleotide sequence ID" value="NZ_JANKAQ010000003.1"/>
</dbReference>
<dbReference type="SMART" id="SM00382">
    <property type="entry name" value="AAA"/>
    <property type="match status" value="1"/>
</dbReference>
<evidence type="ECO:0000259" key="5">
    <source>
        <dbReference type="PROSITE" id="PS50893"/>
    </source>
</evidence>
<evidence type="ECO:0000256" key="1">
    <source>
        <dbReference type="ARBA" id="ARBA00005417"/>
    </source>
</evidence>
<evidence type="ECO:0000256" key="4">
    <source>
        <dbReference type="ARBA" id="ARBA00022840"/>
    </source>
</evidence>
<evidence type="ECO:0000256" key="2">
    <source>
        <dbReference type="ARBA" id="ARBA00022448"/>
    </source>
</evidence>
<organism evidence="6 7">
    <name type="scientific">Frisingicoccus caecimuris</name>
    <dbReference type="NCBI Taxonomy" id="1796636"/>
    <lineage>
        <taxon>Bacteria</taxon>
        <taxon>Bacillati</taxon>
        <taxon>Bacillota</taxon>
        <taxon>Clostridia</taxon>
        <taxon>Lachnospirales</taxon>
        <taxon>Lachnospiraceae</taxon>
        <taxon>Frisingicoccus</taxon>
    </lineage>
</organism>
<reference evidence="6 7" key="1">
    <citation type="submission" date="2019-03" db="EMBL/GenBank/DDBJ databases">
        <title>Genomic Encyclopedia of Type Strains, Phase IV (KMG-IV): sequencing the most valuable type-strain genomes for metagenomic binning, comparative biology and taxonomic classification.</title>
        <authorList>
            <person name="Goeker M."/>
        </authorList>
    </citation>
    <scope>NUCLEOTIDE SEQUENCE [LARGE SCALE GENOMIC DNA]</scope>
    <source>
        <strain evidence="6 7">DSM 28559</strain>
    </source>
</reference>
<keyword evidence="3" id="KW-0547">Nucleotide-binding</keyword>
<dbReference type="Pfam" id="PF00005">
    <property type="entry name" value="ABC_tran"/>
    <property type="match status" value="1"/>
</dbReference>
<keyword evidence="4 6" id="KW-0067">ATP-binding</keyword>
<evidence type="ECO:0000256" key="3">
    <source>
        <dbReference type="ARBA" id="ARBA00022741"/>
    </source>
</evidence>
<name>A0A4R2LEH6_9FIRM</name>
<dbReference type="EMBL" id="SLXA01000003">
    <property type="protein sequence ID" value="TCO85344.1"/>
    <property type="molecule type" value="Genomic_DNA"/>
</dbReference>
<dbReference type="InterPro" id="IPR003593">
    <property type="entry name" value="AAA+_ATPase"/>
</dbReference>
<sequence>MKIIQTENLTKYYGKARGIIDMNLSVEAGDIFGFIGPNGAGKSTTIRTLLGLISPTSGNARIFEQDILKNHIEILSRIGYMPSEAMFYHGMRVEDVLRLSASLHGKNCLAEAHHLCERFKLDTKKKVEELSLGNRKKVSIVCGFMHQPDLYILDEPTSGLDPLMQKAFFELIHERNSQGATIFLSSHILSEIQHHCKNAAIIREGCLIACDSVEKLTNTKARRITLHGISSPPRLENMKNISCTENSVSFLYDGNMKVLIAELNQIPITDMTVTEPELEEIFLHYYTKEADLI</sequence>
<dbReference type="InterPro" id="IPR003439">
    <property type="entry name" value="ABC_transporter-like_ATP-bd"/>
</dbReference>
<evidence type="ECO:0000313" key="7">
    <source>
        <dbReference type="Proteomes" id="UP000295711"/>
    </source>
</evidence>
<dbReference type="InterPro" id="IPR017871">
    <property type="entry name" value="ABC_transporter-like_CS"/>
</dbReference>
<dbReference type="AlphaFoldDB" id="A0A4R2LEH6"/>
<dbReference type="PANTHER" id="PTHR42711">
    <property type="entry name" value="ABC TRANSPORTER ATP-BINDING PROTEIN"/>
    <property type="match status" value="1"/>
</dbReference>
<comment type="similarity">
    <text evidence="1">Belongs to the ABC transporter superfamily.</text>
</comment>